<accession>A0A3P1CNN9</accession>
<keyword evidence="1" id="KW-0547">Nucleotide-binding</keyword>
<dbReference type="InterPro" id="IPR003593">
    <property type="entry name" value="AAA+_ATPase"/>
</dbReference>
<dbReference type="PROSITE" id="PS00675">
    <property type="entry name" value="SIGMA54_INTERACT_1"/>
    <property type="match status" value="1"/>
</dbReference>
<dbReference type="CDD" id="cd00009">
    <property type="entry name" value="AAA"/>
    <property type="match status" value="1"/>
</dbReference>
<dbReference type="Proteomes" id="UP000274271">
    <property type="component" value="Unassembled WGS sequence"/>
</dbReference>
<dbReference type="PRINTS" id="PR01590">
    <property type="entry name" value="HTHFIS"/>
</dbReference>
<comment type="caution">
    <text evidence="8">The sequence shown here is derived from an EMBL/GenBank/DDBJ whole genome shotgun (WGS) entry which is preliminary data.</text>
</comment>
<name>A0A3P1CNN9_9BACT</name>
<dbReference type="OrthoDB" id="9782110at2"/>
<dbReference type="EMBL" id="RQJP01000002">
    <property type="protein sequence ID" value="RRB14905.1"/>
    <property type="molecule type" value="Genomic_DNA"/>
</dbReference>
<dbReference type="RefSeq" id="WP_124906507.1">
    <property type="nucleotide sequence ID" value="NZ_RQJP01000002.1"/>
</dbReference>
<dbReference type="InterPro" id="IPR001789">
    <property type="entry name" value="Sig_transdc_resp-reg_receiver"/>
</dbReference>
<feature type="domain" description="Response regulatory" evidence="7">
    <location>
        <begin position="1"/>
        <end position="119"/>
    </location>
</feature>
<dbReference type="Gene3D" id="3.40.50.2300">
    <property type="match status" value="1"/>
</dbReference>
<feature type="modified residue" description="4-aspartylphosphate" evidence="5">
    <location>
        <position position="50"/>
    </location>
</feature>
<dbReference type="InterPro" id="IPR027417">
    <property type="entry name" value="P-loop_NTPase"/>
</dbReference>
<dbReference type="InterPro" id="IPR025662">
    <property type="entry name" value="Sigma_54_int_dom_ATP-bd_1"/>
</dbReference>
<dbReference type="Pfam" id="PF02954">
    <property type="entry name" value="HTH_8"/>
    <property type="match status" value="1"/>
</dbReference>
<dbReference type="Gene3D" id="1.10.8.60">
    <property type="match status" value="1"/>
</dbReference>
<proteinExistence type="predicted"/>
<dbReference type="InterPro" id="IPR011006">
    <property type="entry name" value="CheY-like_superfamily"/>
</dbReference>
<dbReference type="Gene3D" id="3.40.50.300">
    <property type="entry name" value="P-loop containing nucleotide triphosphate hydrolases"/>
    <property type="match status" value="1"/>
</dbReference>
<dbReference type="GO" id="GO:0006355">
    <property type="term" value="P:regulation of DNA-templated transcription"/>
    <property type="evidence" value="ECO:0007669"/>
    <property type="project" value="InterPro"/>
</dbReference>
<dbReference type="SUPFAM" id="SSF52540">
    <property type="entry name" value="P-loop containing nucleoside triphosphate hydrolases"/>
    <property type="match status" value="1"/>
</dbReference>
<keyword evidence="5" id="KW-0597">Phosphoprotein</keyword>
<evidence type="ECO:0000256" key="4">
    <source>
        <dbReference type="ARBA" id="ARBA00023163"/>
    </source>
</evidence>
<keyword evidence="4" id="KW-0804">Transcription</keyword>
<dbReference type="InterPro" id="IPR002197">
    <property type="entry name" value="HTH_Fis"/>
</dbReference>
<dbReference type="SUPFAM" id="SSF46689">
    <property type="entry name" value="Homeodomain-like"/>
    <property type="match status" value="1"/>
</dbReference>
<dbReference type="FunFam" id="3.40.50.300:FF:000006">
    <property type="entry name" value="DNA-binding transcriptional regulator NtrC"/>
    <property type="match status" value="1"/>
</dbReference>
<protein>
    <submittedName>
        <fullName evidence="8">Sigma-54-dependent Fis family transcriptional regulator</fullName>
    </submittedName>
</protein>
<feature type="domain" description="Sigma-54 factor interaction" evidence="6">
    <location>
        <begin position="146"/>
        <end position="375"/>
    </location>
</feature>
<dbReference type="Gene3D" id="1.10.10.60">
    <property type="entry name" value="Homeodomain-like"/>
    <property type="match status" value="1"/>
</dbReference>
<evidence type="ECO:0000256" key="2">
    <source>
        <dbReference type="ARBA" id="ARBA00022840"/>
    </source>
</evidence>
<evidence type="ECO:0000256" key="1">
    <source>
        <dbReference type="ARBA" id="ARBA00022741"/>
    </source>
</evidence>
<dbReference type="GO" id="GO:0000160">
    <property type="term" value="P:phosphorelay signal transduction system"/>
    <property type="evidence" value="ECO:0007669"/>
    <property type="project" value="InterPro"/>
</dbReference>
<dbReference type="SUPFAM" id="SSF52172">
    <property type="entry name" value="CheY-like"/>
    <property type="match status" value="1"/>
</dbReference>
<organism evidence="8 9">
    <name type="scientific">Larkinella knui</name>
    <dbReference type="NCBI Taxonomy" id="2025310"/>
    <lineage>
        <taxon>Bacteria</taxon>
        <taxon>Pseudomonadati</taxon>
        <taxon>Bacteroidota</taxon>
        <taxon>Cytophagia</taxon>
        <taxon>Cytophagales</taxon>
        <taxon>Spirosomataceae</taxon>
        <taxon>Larkinella</taxon>
    </lineage>
</organism>
<dbReference type="Pfam" id="PF00158">
    <property type="entry name" value="Sigma54_activat"/>
    <property type="match status" value="1"/>
</dbReference>
<dbReference type="PROSITE" id="PS00676">
    <property type="entry name" value="SIGMA54_INTERACT_2"/>
    <property type="match status" value="1"/>
</dbReference>
<dbReference type="InterPro" id="IPR009057">
    <property type="entry name" value="Homeodomain-like_sf"/>
</dbReference>
<evidence type="ECO:0000259" key="7">
    <source>
        <dbReference type="PROSITE" id="PS50110"/>
    </source>
</evidence>
<dbReference type="GO" id="GO:0043565">
    <property type="term" value="F:sequence-specific DNA binding"/>
    <property type="evidence" value="ECO:0007669"/>
    <property type="project" value="InterPro"/>
</dbReference>
<dbReference type="PROSITE" id="PS50110">
    <property type="entry name" value="RESPONSE_REGULATORY"/>
    <property type="match status" value="1"/>
</dbReference>
<keyword evidence="3" id="KW-0805">Transcription regulation</keyword>
<dbReference type="SMART" id="SM00382">
    <property type="entry name" value="AAA"/>
    <property type="match status" value="1"/>
</dbReference>
<evidence type="ECO:0000313" key="8">
    <source>
        <dbReference type="EMBL" id="RRB14905.1"/>
    </source>
</evidence>
<dbReference type="PANTHER" id="PTHR32071">
    <property type="entry name" value="TRANSCRIPTIONAL REGULATORY PROTEIN"/>
    <property type="match status" value="1"/>
</dbReference>
<sequence>MLLIIDDDIAVQTSLSLLLRRDGFTVKTAENPVQALEALDAETPELVLLDMNFSIETSGEEGLKMLNMIRAGYPAVPVILITGWGTIDLAVQGMKAGAKDFITKPWQNDYVLQSIRTTLNLSRQKPAQPLSPSRQKLDQQYQFEHIVGEDPKLLDILETIGRVSPTDAPVLITGESGTGKELIAEAIHQNSRRRGKPFVKVNLGGISSTLFESELFGHLRGAFTDAKSDRVGRFELANKGSIFLDEIGDLDLSSQVKLLRVLQDRTFEPLGSSRSKSVDVRVICATNRNLEEMVAKGTFREDLFYRINLITVKLPALRERPDDIPPLVTYFVNNLKTIYERPKLNVNPSALKWARNLALPGNIRQLKNIVERTVLLSTKDELAISDFQKHVPQSTVRQESIRLPEIGTITLDELEHQMIRRAMDFYNNRVSKVARALGITRFALYRRLEKYGIPFDGNAD</sequence>
<dbReference type="InterPro" id="IPR025943">
    <property type="entry name" value="Sigma_54_int_dom_ATP-bd_2"/>
</dbReference>
<evidence type="ECO:0000256" key="3">
    <source>
        <dbReference type="ARBA" id="ARBA00023015"/>
    </source>
</evidence>
<evidence type="ECO:0000313" key="9">
    <source>
        <dbReference type="Proteomes" id="UP000274271"/>
    </source>
</evidence>
<dbReference type="PROSITE" id="PS50045">
    <property type="entry name" value="SIGMA54_INTERACT_4"/>
    <property type="match status" value="1"/>
</dbReference>
<dbReference type="InterPro" id="IPR002078">
    <property type="entry name" value="Sigma_54_int"/>
</dbReference>
<dbReference type="AlphaFoldDB" id="A0A3P1CNN9"/>
<dbReference type="SMART" id="SM00448">
    <property type="entry name" value="REC"/>
    <property type="match status" value="1"/>
</dbReference>
<gene>
    <name evidence="8" type="ORF">EHT87_10075</name>
</gene>
<dbReference type="InterPro" id="IPR058031">
    <property type="entry name" value="AAA_lid_NorR"/>
</dbReference>
<evidence type="ECO:0000256" key="5">
    <source>
        <dbReference type="PROSITE-ProRule" id="PRU00169"/>
    </source>
</evidence>
<reference evidence="8 9" key="1">
    <citation type="submission" date="2018-11" db="EMBL/GenBank/DDBJ databases">
        <authorList>
            <person name="Zhou Z."/>
            <person name="Wang G."/>
        </authorList>
    </citation>
    <scope>NUCLEOTIDE SEQUENCE [LARGE SCALE GENOMIC DNA]</scope>
    <source>
        <strain evidence="8 9">KCTC42998</strain>
    </source>
</reference>
<dbReference type="PANTHER" id="PTHR32071:SF57">
    <property type="entry name" value="C4-DICARBOXYLATE TRANSPORT TRANSCRIPTIONAL REGULATORY PROTEIN DCTD"/>
    <property type="match status" value="1"/>
</dbReference>
<keyword evidence="2" id="KW-0067">ATP-binding</keyword>
<evidence type="ECO:0000259" key="6">
    <source>
        <dbReference type="PROSITE" id="PS50045"/>
    </source>
</evidence>
<dbReference type="Pfam" id="PF00072">
    <property type="entry name" value="Response_reg"/>
    <property type="match status" value="1"/>
</dbReference>
<dbReference type="Pfam" id="PF25601">
    <property type="entry name" value="AAA_lid_14"/>
    <property type="match status" value="1"/>
</dbReference>
<dbReference type="GO" id="GO:0005524">
    <property type="term" value="F:ATP binding"/>
    <property type="evidence" value="ECO:0007669"/>
    <property type="project" value="UniProtKB-KW"/>
</dbReference>
<keyword evidence="9" id="KW-1185">Reference proteome</keyword>